<evidence type="ECO:0000256" key="1">
    <source>
        <dbReference type="SAM" id="Phobius"/>
    </source>
</evidence>
<dbReference type="OrthoDB" id="4336968at2"/>
<dbReference type="RefSeq" id="WP_089227081.1">
    <property type="nucleotide sequence ID" value="NZ_FZOF01000020.1"/>
</dbReference>
<keyword evidence="3" id="KW-1185">Reference proteome</keyword>
<keyword evidence="1" id="KW-0472">Membrane</keyword>
<evidence type="ECO:0000313" key="2">
    <source>
        <dbReference type="EMBL" id="SNT31356.1"/>
    </source>
</evidence>
<feature type="transmembrane region" description="Helical" evidence="1">
    <location>
        <begin position="53"/>
        <end position="72"/>
    </location>
</feature>
<proteinExistence type="predicted"/>
<evidence type="ECO:0000313" key="3">
    <source>
        <dbReference type="Proteomes" id="UP000198280"/>
    </source>
</evidence>
<dbReference type="AlphaFoldDB" id="A0A239LLB2"/>
<dbReference type="Proteomes" id="UP000198280">
    <property type="component" value="Unassembled WGS sequence"/>
</dbReference>
<feature type="transmembrane region" description="Helical" evidence="1">
    <location>
        <begin position="12"/>
        <end position="33"/>
    </location>
</feature>
<dbReference type="EMBL" id="FZOF01000020">
    <property type="protein sequence ID" value="SNT31356.1"/>
    <property type="molecule type" value="Genomic_DNA"/>
</dbReference>
<name>A0A239LLB2_9ACTN</name>
<reference evidence="2 3" key="1">
    <citation type="submission" date="2017-06" db="EMBL/GenBank/DDBJ databases">
        <authorList>
            <person name="Kim H.J."/>
            <person name="Triplett B.A."/>
        </authorList>
    </citation>
    <scope>NUCLEOTIDE SEQUENCE [LARGE SCALE GENOMIC DNA]</scope>
    <source>
        <strain evidence="2 3">CGMCC 4.1858</strain>
    </source>
</reference>
<organism evidence="2 3">
    <name type="scientific">Actinacidiphila glaucinigra</name>
    <dbReference type="NCBI Taxonomy" id="235986"/>
    <lineage>
        <taxon>Bacteria</taxon>
        <taxon>Bacillati</taxon>
        <taxon>Actinomycetota</taxon>
        <taxon>Actinomycetes</taxon>
        <taxon>Kitasatosporales</taxon>
        <taxon>Streptomycetaceae</taxon>
        <taxon>Actinacidiphila</taxon>
    </lineage>
</organism>
<accession>A0A239LLB2</accession>
<sequence>MDIKWGNLGSVFGASLGITIAVVVMFSLGVAAWGRAGSGPRDGQPRDGQEKAALAVAAVCFAACLAVAAYGIDLLVPG</sequence>
<keyword evidence="1" id="KW-1133">Transmembrane helix</keyword>
<gene>
    <name evidence="2" type="ORF">SAMN05216252_12097</name>
</gene>
<keyword evidence="1" id="KW-0812">Transmembrane</keyword>
<protein>
    <submittedName>
        <fullName evidence="2">Uncharacterized protein</fullName>
    </submittedName>
</protein>